<keyword evidence="1" id="KW-1133">Transmembrane helix</keyword>
<proteinExistence type="predicted"/>
<keyword evidence="1" id="KW-0472">Membrane</keyword>
<gene>
    <name evidence="2" type="ORF">AVDCRST_MAG02-1069</name>
</gene>
<name>A0A6J4QPT9_9ACTN</name>
<accession>A0A6J4QPT9</accession>
<evidence type="ECO:0000313" key="2">
    <source>
        <dbReference type="EMBL" id="CAA9451356.1"/>
    </source>
</evidence>
<dbReference type="EMBL" id="CADCVH010000031">
    <property type="protein sequence ID" value="CAA9451356.1"/>
    <property type="molecule type" value="Genomic_DNA"/>
</dbReference>
<feature type="transmembrane region" description="Helical" evidence="1">
    <location>
        <begin position="72"/>
        <end position="89"/>
    </location>
</feature>
<reference evidence="2" key="1">
    <citation type="submission" date="2020-02" db="EMBL/GenBank/DDBJ databases">
        <authorList>
            <person name="Meier V. D."/>
        </authorList>
    </citation>
    <scope>NUCLEOTIDE SEQUENCE</scope>
    <source>
        <strain evidence="2">AVDCRST_MAG02</strain>
    </source>
</reference>
<protein>
    <submittedName>
        <fullName evidence="2">Uncharacterized protein</fullName>
    </submittedName>
</protein>
<keyword evidence="1" id="KW-0812">Transmembrane</keyword>
<organism evidence="2">
    <name type="scientific">uncultured Rubrobacteraceae bacterium</name>
    <dbReference type="NCBI Taxonomy" id="349277"/>
    <lineage>
        <taxon>Bacteria</taxon>
        <taxon>Bacillati</taxon>
        <taxon>Actinomycetota</taxon>
        <taxon>Rubrobacteria</taxon>
        <taxon>Rubrobacterales</taxon>
        <taxon>Rubrobacteraceae</taxon>
        <taxon>environmental samples</taxon>
    </lineage>
</organism>
<evidence type="ECO:0000256" key="1">
    <source>
        <dbReference type="SAM" id="Phobius"/>
    </source>
</evidence>
<dbReference type="AlphaFoldDB" id="A0A6J4QPT9"/>
<sequence>MAVPRYYTVGAVAPDLRRLKALDERLEDSGISGESHLVLTRRRDEPLVGVTLPGARVETVESGLSRTQRFELFSTYLGVTAVSVLMGAVHLPTGLVVQAVMTLAVVVGLVIYHRRPQLEKKVLRLGLPEKLAEEWQGAFAGGFALSLVTVPADLFEEAQGAFLQDPGLMAPQAIDRRPVV</sequence>
<feature type="transmembrane region" description="Helical" evidence="1">
    <location>
        <begin position="95"/>
        <end position="112"/>
    </location>
</feature>